<protein>
    <recommendedName>
        <fullName evidence="2">Peptidase S74 domain-containing protein</fullName>
    </recommendedName>
</protein>
<gene>
    <name evidence="3" type="ORF">TrVE_jg6156</name>
</gene>
<keyword evidence="1" id="KW-1133">Transmembrane helix</keyword>
<dbReference type="InterPro" id="IPR030392">
    <property type="entry name" value="S74_ICA"/>
</dbReference>
<sequence>MTGTTVDLSGALTGTSATLSSTLGVAGITSSAAITGTTATLSGALTGTSATLSSTLGVAGITSTAVITGTGISVTGTVTASGAALTSDRRYKKDIATLEPITSPSMLEELQSVRGVSYTWRQSEFPEKDFDSNVHYGFIAQELEETFPDLVGTDANGWKAVRYNGMIPILVESLKQAASEIQDNKLRITALENSIAVQDRRLEGETFTSYSNSQNYIIITLLVTLVLLKLVEIYKMSNQKKQSHTQDNNITVTNNL</sequence>
<reference evidence="4" key="1">
    <citation type="journal article" date="2023" name="Commun. Biol.">
        <title>Genome analysis of Parmales, the sister group of diatoms, reveals the evolutionary specialization of diatoms from phago-mixotrophs to photoautotrophs.</title>
        <authorList>
            <person name="Ban H."/>
            <person name="Sato S."/>
            <person name="Yoshikawa S."/>
            <person name="Yamada K."/>
            <person name="Nakamura Y."/>
            <person name="Ichinomiya M."/>
            <person name="Sato N."/>
            <person name="Blanc-Mathieu R."/>
            <person name="Endo H."/>
            <person name="Kuwata A."/>
            <person name="Ogata H."/>
        </authorList>
    </citation>
    <scope>NUCLEOTIDE SEQUENCE [LARGE SCALE GENOMIC DNA]</scope>
    <source>
        <strain evidence="4">NIES 3699</strain>
    </source>
</reference>
<name>A0A9W7FP43_9STRA</name>
<evidence type="ECO:0000259" key="2">
    <source>
        <dbReference type="PROSITE" id="PS51688"/>
    </source>
</evidence>
<comment type="caution">
    <text evidence="3">The sequence shown here is derived from an EMBL/GenBank/DDBJ whole genome shotgun (WGS) entry which is preliminary data.</text>
</comment>
<dbReference type="PROSITE" id="PS51688">
    <property type="entry name" value="ICA"/>
    <property type="match status" value="1"/>
</dbReference>
<dbReference type="AlphaFoldDB" id="A0A9W7FP43"/>
<keyword evidence="1" id="KW-0812">Transmembrane</keyword>
<keyword evidence="4" id="KW-1185">Reference proteome</keyword>
<dbReference type="InterPro" id="IPR036388">
    <property type="entry name" value="WH-like_DNA-bd_sf"/>
</dbReference>
<evidence type="ECO:0000256" key="1">
    <source>
        <dbReference type="SAM" id="Phobius"/>
    </source>
</evidence>
<dbReference type="Pfam" id="PF13884">
    <property type="entry name" value="Peptidase_S74"/>
    <property type="match status" value="1"/>
</dbReference>
<organism evidence="3 4">
    <name type="scientific">Triparma verrucosa</name>
    <dbReference type="NCBI Taxonomy" id="1606542"/>
    <lineage>
        <taxon>Eukaryota</taxon>
        <taxon>Sar</taxon>
        <taxon>Stramenopiles</taxon>
        <taxon>Ochrophyta</taxon>
        <taxon>Bolidophyceae</taxon>
        <taxon>Parmales</taxon>
        <taxon>Triparmaceae</taxon>
        <taxon>Triparma</taxon>
    </lineage>
</organism>
<feature type="domain" description="Peptidase S74" evidence="2">
    <location>
        <begin position="87"/>
        <end position="188"/>
    </location>
</feature>
<feature type="transmembrane region" description="Helical" evidence="1">
    <location>
        <begin position="216"/>
        <end position="234"/>
    </location>
</feature>
<keyword evidence="1" id="KW-0472">Membrane</keyword>
<accession>A0A9W7FP43</accession>
<dbReference type="Gene3D" id="1.10.10.10">
    <property type="entry name" value="Winged helix-like DNA-binding domain superfamily/Winged helix DNA-binding domain"/>
    <property type="match status" value="1"/>
</dbReference>
<dbReference type="Proteomes" id="UP001165160">
    <property type="component" value="Unassembled WGS sequence"/>
</dbReference>
<proteinExistence type="predicted"/>
<dbReference type="EMBL" id="BRXX01000532">
    <property type="protein sequence ID" value="GMI15747.1"/>
    <property type="molecule type" value="Genomic_DNA"/>
</dbReference>
<evidence type="ECO:0000313" key="3">
    <source>
        <dbReference type="EMBL" id="GMI15747.1"/>
    </source>
</evidence>
<evidence type="ECO:0000313" key="4">
    <source>
        <dbReference type="Proteomes" id="UP001165160"/>
    </source>
</evidence>